<comment type="cofactor">
    <cofactor evidence="1">
        <name>Mg(2+)</name>
        <dbReference type="ChEBI" id="CHEBI:18420"/>
    </cofactor>
</comment>
<dbReference type="SMART" id="SM00267">
    <property type="entry name" value="GGDEF"/>
    <property type="match status" value="1"/>
</dbReference>
<dbReference type="GO" id="GO:0052621">
    <property type="term" value="F:diguanylate cyclase activity"/>
    <property type="evidence" value="ECO:0007669"/>
    <property type="project" value="UniProtKB-EC"/>
</dbReference>
<sequence>MVIANTSNTIDFDAAKLRRMGLSERRKASARPLTLNELRRLLNHQLQTSLELDRVLALFFASAPRLVPLDAMTYVHSASEFKLELGAGGIHTVAYELTHEQNYLGELVFRREHRFQQEELTQLEALLACLLFPLRNALLYRTAVQNGMRDSLTNTGNRYAMDQTLRREVDLALRHLHPLSILMVDIDHFKKVNDTYGHGTGDDVLRAVSATLTANLRNIDMVFRFGGEEFLVLMSSTDSDPATMVAERLCTAVQQLQFLVHGNDLQLSISVGCATLQSMESMDSLLRRADAALYMSKHGGRNRVTSAPSF</sequence>
<evidence type="ECO:0000256" key="2">
    <source>
        <dbReference type="ARBA" id="ARBA00004533"/>
    </source>
</evidence>
<comment type="caution">
    <text evidence="6">The sequence shown here is derived from an EMBL/GenBank/DDBJ whole genome shotgun (WGS) entry which is preliminary data.</text>
</comment>
<organism evidence="6 7">
    <name type="scientific">Pseudomonas matsuisoli</name>
    <dbReference type="NCBI Taxonomy" id="1515666"/>
    <lineage>
        <taxon>Bacteria</taxon>
        <taxon>Pseudomonadati</taxon>
        <taxon>Pseudomonadota</taxon>
        <taxon>Gammaproteobacteria</taxon>
        <taxon>Pseudomonadales</taxon>
        <taxon>Pseudomonadaceae</taxon>
        <taxon>Pseudomonas</taxon>
    </lineage>
</organism>
<dbReference type="InterPro" id="IPR043128">
    <property type="entry name" value="Rev_trsase/Diguanyl_cyclase"/>
</dbReference>
<dbReference type="PANTHER" id="PTHR45138">
    <property type="entry name" value="REGULATORY COMPONENTS OF SENSORY TRANSDUCTION SYSTEM"/>
    <property type="match status" value="1"/>
</dbReference>
<evidence type="ECO:0000259" key="5">
    <source>
        <dbReference type="PROSITE" id="PS50887"/>
    </source>
</evidence>
<dbReference type="NCBIfam" id="TIGR00254">
    <property type="entry name" value="GGDEF"/>
    <property type="match status" value="1"/>
</dbReference>
<comment type="subcellular location">
    <subcellularLocation>
        <location evidence="2">Cell inner membrane</location>
    </subcellularLocation>
</comment>
<dbReference type="InterPro" id="IPR050469">
    <property type="entry name" value="Diguanylate_Cyclase"/>
</dbReference>
<dbReference type="EC" id="2.7.7.65" evidence="3"/>
<dbReference type="InterPro" id="IPR029787">
    <property type="entry name" value="Nucleotide_cyclase"/>
</dbReference>
<comment type="catalytic activity">
    <reaction evidence="4">
        <text>2 GTP = 3',3'-c-di-GMP + 2 diphosphate</text>
        <dbReference type="Rhea" id="RHEA:24898"/>
        <dbReference type="ChEBI" id="CHEBI:33019"/>
        <dbReference type="ChEBI" id="CHEBI:37565"/>
        <dbReference type="ChEBI" id="CHEBI:58805"/>
        <dbReference type="EC" id="2.7.7.65"/>
    </reaction>
</comment>
<dbReference type="Pfam" id="PF00990">
    <property type="entry name" value="GGDEF"/>
    <property type="match status" value="1"/>
</dbReference>
<proteinExistence type="predicted"/>
<dbReference type="EMBL" id="BMPO01000001">
    <property type="protein sequence ID" value="GGJ79242.1"/>
    <property type="molecule type" value="Genomic_DNA"/>
</dbReference>
<name>A0A917PHL6_9PSED</name>
<dbReference type="FunFam" id="3.30.70.270:FF:000001">
    <property type="entry name" value="Diguanylate cyclase domain protein"/>
    <property type="match status" value="1"/>
</dbReference>
<evidence type="ECO:0000313" key="6">
    <source>
        <dbReference type="EMBL" id="GGJ79242.1"/>
    </source>
</evidence>
<dbReference type="PROSITE" id="PS50887">
    <property type="entry name" value="GGDEF"/>
    <property type="match status" value="1"/>
</dbReference>
<dbReference type="Proteomes" id="UP000635983">
    <property type="component" value="Unassembled WGS sequence"/>
</dbReference>
<dbReference type="InterPro" id="IPR000160">
    <property type="entry name" value="GGDEF_dom"/>
</dbReference>
<reference evidence="6" key="1">
    <citation type="journal article" date="2014" name="Int. J. Syst. Evol. Microbiol.">
        <title>Complete genome sequence of Corynebacterium casei LMG S-19264T (=DSM 44701T), isolated from a smear-ripened cheese.</title>
        <authorList>
            <consortium name="US DOE Joint Genome Institute (JGI-PGF)"/>
            <person name="Walter F."/>
            <person name="Albersmeier A."/>
            <person name="Kalinowski J."/>
            <person name="Ruckert C."/>
        </authorList>
    </citation>
    <scope>NUCLEOTIDE SEQUENCE</scope>
    <source>
        <strain evidence="6">JCM 30078</strain>
    </source>
</reference>
<dbReference type="RefSeq" id="WP_188981228.1">
    <property type="nucleotide sequence ID" value="NZ_BMPO01000001.1"/>
</dbReference>
<dbReference type="GO" id="GO:0005886">
    <property type="term" value="C:plasma membrane"/>
    <property type="evidence" value="ECO:0007669"/>
    <property type="project" value="UniProtKB-SubCell"/>
</dbReference>
<protein>
    <recommendedName>
        <fullName evidence="3">diguanylate cyclase</fullName>
        <ecNumber evidence="3">2.7.7.65</ecNumber>
    </recommendedName>
</protein>
<dbReference type="AlphaFoldDB" id="A0A917PHL6"/>
<dbReference type="GO" id="GO:1902201">
    <property type="term" value="P:negative regulation of bacterial-type flagellum-dependent cell motility"/>
    <property type="evidence" value="ECO:0007669"/>
    <property type="project" value="TreeGrafter"/>
</dbReference>
<evidence type="ECO:0000256" key="4">
    <source>
        <dbReference type="ARBA" id="ARBA00034247"/>
    </source>
</evidence>
<dbReference type="SUPFAM" id="SSF55073">
    <property type="entry name" value="Nucleotide cyclase"/>
    <property type="match status" value="1"/>
</dbReference>
<evidence type="ECO:0000313" key="7">
    <source>
        <dbReference type="Proteomes" id="UP000635983"/>
    </source>
</evidence>
<keyword evidence="7" id="KW-1185">Reference proteome</keyword>
<evidence type="ECO:0000256" key="1">
    <source>
        <dbReference type="ARBA" id="ARBA00001946"/>
    </source>
</evidence>
<dbReference type="Gene3D" id="3.30.70.270">
    <property type="match status" value="1"/>
</dbReference>
<feature type="domain" description="GGDEF" evidence="5">
    <location>
        <begin position="177"/>
        <end position="309"/>
    </location>
</feature>
<dbReference type="PANTHER" id="PTHR45138:SF9">
    <property type="entry name" value="DIGUANYLATE CYCLASE DGCM-RELATED"/>
    <property type="match status" value="1"/>
</dbReference>
<gene>
    <name evidence="6" type="ORF">GCM10009304_01420</name>
</gene>
<reference evidence="6" key="2">
    <citation type="submission" date="2020-09" db="EMBL/GenBank/DDBJ databases">
        <authorList>
            <person name="Sun Q."/>
            <person name="Ohkuma M."/>
        </authorList>
    </citation>
    <scope>NUCLEOTIDE SEQUENCE</scope>
    <source>
        <strain evidence="6">JCM 30078</strain>
    </source>
</reference>
<dbReference type="GO" id="GO:0043709">
    <property type="term" value="P:cell adhesion involved in single-species biofilm formation"/>
    <property type="evidence" value="ECO:0007669"/>
    <property type="project" value="TreeGrafter"/>
</dbReference>
<evidence type="ECO:0000256" key="3">
    <source>
        <dbReference type="ARBA" id="ARBA00012528"/>
    </source>
</evidence>
<accession>A0A917PHL6</accession>
<dbReference type="CDD" id="cd01949">
    <property type="entry name" value="GGDEF"/>
    <property type="match status" value="1"/>
</dbReference>